<feature type="domain" description="UBC core" evidence="12">
    <location>
        <begin position="15"/>
        <end position="178"/>
    </location>
</feature>
<organism evidence="13">
    <name type="scientific">viral metagenome</name>
    <dbReference type="NCBI Taxonomy" id="1070528"/>
    <lineage>
        <taxon>unclassified sequences</taxon>
        <taxon>metagenomes</taxon>
        <taxon>organismal metagenomes</taxon>
    </lineage>
</organism>
<dbReference type="PANTHER" id="PTHR46116:SF26">
    <property type="entry name" value="UBIQUITIN-CONJUGATING ENZYME E2 Z"/>
    <property type="match status" value="1"/>
</dbReference>
<evidence type="ECO:0000313" key="13">
    <source>
        <dbReference type="EMBL" id="QHT97281.1"/>
    </source>
</evidence>
<dbReference type="Gene3D" id="3.10.110.10">
    <property type="entry name" value="Ubiquitin Conjugating Enzyme"/>
    <property type="match status" value="1"/>
</dbReference>
<dbReference type="EMBL" id="MN740274">
    <property type="protein sequence ID" value="QHT97281.1"/>
    <property type="molecule type" value="Genomic_DNA"/>
</dbReference>
<evidence type="ECO:0000256" key="5">
    <source>
        <dbReference type="ARBA" id="ARBA00022741"/>
    </source>
</evidence>
<dbReference type="Pfam" id="PF00179">
    <property type="entry name" value="UQ_con"/>
    <property type="match status" value="1"/>
</dbReference>
<dbReference type="PROSITE" id="PS50127">
    <property type="entry name" value="UBC_2"/>
    <property type="match status" value="1"/>
</dbReference>
<dbReference type="GO" id="GO:0005634">
    <property type="term" value="C:nucleus"/>
    <property type="evidence" value="ECO:0007669"/>
    <property type="project" value="TreeGrafter"/>
</dbReference>
<dbReference type="AlphaFoldDB" id="A0A6C0IVG1"/>
<evidence type="ECO:0000256" key="8">
    <source>
        <dbReference type="ARBA" id="ARBA00039894"/>
    </source>
</evidence>
<evidence type="ECO:0000256" key="7">
    <source>
        <dbReference type="ARBA" id="ARBA00022840"/>
    </source>
</evidence>
<evidence type="ECO:0000256" key="11">
    <source>
        <dbReference type="ARBA" id="ARBA00042401"/>
    </source>
</evidence>
<name>A0A6C0IVG1_9ZZZZ</name>
<keyword evidence="3" id="KW-0808">Transferase</keyword>
<protein>
    <recommendedName>
        <fullName evidence="8">Ubiquitin-conjugating enzyme E2 Z</fullName>
    </recommendedName>
    <alternativeName>
        <fullName evidence="9">E2 ubiquitin-conjugating enzyme Z</fullName>
    </alternativeName>
    <alternativeName>
        <fullName evidence="11">Ubiquitin carrier protein Z</fullName>
    </alternativeName>
    <alternativeName>
        <fullName evidence="10">Ubiquitin-protein ligase Z</fullName>
    </alternativeName>
</protein>
<evidence type="ECO:0000256" key="2">
    <source>
        <dbReference type="ARBA" id="ARBA00022490"/>
    </source>
</evidence>
<proteinExistence type="predicted"/>
<dbReference type="InterPro" id="IPR016135">
    <property type="entry name" value="UBQ-conjugating_enzyme/RWD"/>
</dbReference>
<dbReference type="SUPFAM" id="SSF54495">
    <property type="entry name" value="UBC-like"/>
    <property type="match status" value="1"/>
</dbReference>
<evidence type="ECO:0000256" key="4">
    <source>
        <dbReference type="ARBA" id="ARBA00022703"/>
    </source>
</evidence>
<evidence type="ECO:0000256" key="1">
    <source>
        <dbReference type="ARBA" id="ARBA00004496"/>
    </source>
</evidence>
<evidence type="ECO:0000259" key="12">
    <source>
        <dbReference type="PROSITE" id="PS50127"/>
    </source>
</evidence>
<keyword evidence="7" id="KW-0067">ATP-binding</keyword>
<keyword evidence="4" id="KW-0053">Apoptosis</keyword>
<dbReference type="GO" id="GO:0043066">
    <property type="term" value="P:negative regulation of apoptotic process"/>
    <property type="evidence" value="ECO:0007669"/>
    <property type="project" value="TreeGrafter"/>
</dbReference>
<dbReference type="GO" id="GO:0006915">
    <property type="term" value="P:apoptotic process"/>
    <property type="evidence" value="ECO:0007669"/>
    <property type="project" value="UniProtKB-KW"/>
</dbReference>
<evidence type="ECO:0000256" key="9">
    <source>
        <dbReference type="ARBA" id="ARBA00041798"/>
    </source>
</evidence>
<dbReference type="InterPro" id="IPR000608">
    <property type="entry name" value="UBC"/>
</dbReference>
<evidence type="ECO:0000256" key="10">
    <source>
        <dbReference type="ARBA" id="ARBA00042316"/>
    </source>
</evidence>
<dbReference type="GO" id="GO:0004869">
    <property type="term" value="F:cysteine-type endopeptidase inhibitor activity"/>
    <property type="evidence" value="ECO:0007669"/>
    <property type="project" value="TreeGrafter"/>
</dbReference>
<dbReference type="PANTHER" id="PTHR46116">
    <property type="entry name" value="(E3-INDEPENDENT) E2 UBIQUITIN-CONJUGATING ENZYME"/>
    <property type="match status" value="1"/>
</dbReference>
<dbReference type="GO" id="GO:0005524">
    <property type="term" value="F:ATP binding"/>
    <property type="evidence" value="ECO:0007669"/>
    <property type="project" value="UniProtKB-KW"/>
</dbReference>
<dbReference type="GO" id="GO:0005737">
    <property type="term" value="C:cytoplasm"/>
    <property type="evidence" value="ECO:0007669"/>
    <property type="project" value="UniProtKB-SubCell"/>
</dbReference>
<reference evidence="13" key="1">
    <citation type="journal article" date="2020" name="Nature">
        <title>Giant virus diversity and host interactions through global metagenomics.</title>
        <authorList>
            <person name="Schulz F."/>
            <person name="Roux S."/>
            <person name="Paez-Espino D."/>
            <person name="Jungbluth S."/>
            <person name="Walsh D.A."/>
            <person name="Denef V.J."/>
            <person name="McMahon K.D."/>
            <person name="Konstantinidis K.T."/>
            <person name="Eloe-Fadrosh E.A."/>
            <person name="Kyrpides N.C."/>
            <person name="Woyke T."/>
        </authorList>
    </citation>
    <scope>NUCLEOTIDE SEQUENCE</scope>
    <source>
        <strain evidence="13">GVMAG-M-3300025138-11</strain>
    </source>
</reference>
<evidence type="ECO:0000256" key="6">
    <source>
        <dbReference type="ARBA" id="ARBA00022786"/>
    </source>
</evidence>
<keyword evidence="6" id="KW-0833">Ubl conjugation pathway</keyword>
<comment type="subcellular location">
    <subcellularLocation>
        <location evidence="1">Cytoplasm</location>
    </subcellularLocation>
</comment>
<keyword evidence="2" id="KW-0963">Cytoplasm</keyword>
<sequence>MSKAPQTYNNTLSPIAKTRIMADRNLVKKDEKGYAESDIYFSFDENQLNNEFKILTIGSREIHNPYFGGFFMFYGKFPDQYPFTPPHILAKTQGLNTRFHPNYYVNGKCCLSILGTWSGPPWTSCQNLGTTSQALKSLFIDNPITQEPGWENCLEEKSNMYNFVISYRTLEVAVLNMLDTPPLGFECFKDKMERTFLQLYNKYIEKLEDLKKYEGKSYKSPLYDIKININTSELEKRFKLKYTELSKKYDIQTESIKPKKTPIKPVYKRKAPDEKASCFDVGYKMQSLNGDKDWWIVYETKNGQKRWKKV</sequence>
<keyword evidence="5" id="KW-0547">Nucleotide-binding</keyword>
<accession>A0A6C0IVG1</accession>
<evidence type="ECO:0000256" key="3">
    <source>
        <dbReference type="ARBA" id="ARBA00022679"/>
    </source>
</evidence>
<dbReference type="GO" id="GO:0016740">
    <property type="term" value="F:transferase activity"/>
    <property type="evidence" value="ECO:0007669"/>
    <property type="project" value="UniProtKB-KW"/>
</dbReference>